<dbReference type="AlphaFoldDB" id="A0A5B7K7M5"/>
<sequence>MEIKEARKQVGKQTDRRRKGDREAGQQGGMVEERQRGRSKVARRENVRILWLIRPCAPKKGRGEGKVRVGETDHELKENDGIDDRTILCGGVGRRKDRDYSGGNRLKVRKKNDRREELFEMCIFIAIARWCFWIGDEI</sequence>
<dbReference type="EMBL" id="VSRR010143882">
    <property type="protein sequence ID" value="MPD05001.1"/>
    <property type="molecule type" value="Genomic_DNA"/>
</dbReference>
<keyword evidence="3" id="KW-1185">Reference proteome</keyword>
<dbReference type="Proteomes" id="UP000324222">
    <property type="component" value="Unassembled WGS sequence"/>
</dbReference>
<organism evidence="2 3">
    <name type="scientific">Portunus trituberculatus</name>
    <name type="common">Swimming crab</name>
    <name type="synonym">Neptunus trituberculatus</name>
    <dbReference type="NCBI Taxonomy" id="210409"/>
    <lineage>
        <taxon>Eukaryota</taxon>
        <taxon>Metazoa</taxon>
        <taxon>Ecdysozoa</taxon>
        <taxon>Arthropoda</taxon>
        <taxon>Crustacea</taxon>
        <taxon>Multicrustacea</taxon>
        <taxon>Malacostraca</taxon>
        <taxon>Eumalacostraca</taxon>
        <taxon>Eucarida</taxon>
        <taxon>Decapoda</taxon>
        <taxon>Pleocyemata</taxon>
        <taxon>Brachyura</taxon>
        <taxon>Eubrachyura</taxon>
        <taxon>Portunoidea</taxon>
        <taxon>Portunidae</taxon>
        <taxon>Portuninae</taxon>
        <taxon>Portunus</taxon>
    </lineage>
</organism>
<evidence type="ECO:0000313" key="2">
    <source>
        <dbReference type="EMBL" id="MPD05001.1"/>
    </source>
</evidence>
<name>A0A5B7K7M5_PORTR</name>
<comment type="caution">
    <text evidence="2">The sequence shown here is derived from an EMBL/GenBank/DDBJ whole genome shotgun (WGS) entry which is preliminary data.</text>
</comment>
<proteinExistence type="predicted"/>
<accession>A0A5B7K7M5</accession>
<protein>
    <submittedName>
        <fullName evidence="2">Uncharacterized protein</fullName>
    </submittedName>
</protein>
<feature type="compositionally biased region" description="Basic and acidic residues" evidence="1">
    <location>
        <begin position="31"/>
        <end position="42"/>
    </location>
</feature>
<reference evidence="2 3" key="1">
    <citation type="submission" date="2019-05" db="EMBL/GenBank/DDBJ databases">
        <title>Another draft genome of Portunus trituberculatus and its Hox gene families provides insights of decapod evolution.</title>
        <authorList>
            <person name="Jeong J.-H."/>
            <person name="Song I."/>
            <person name="Kim S."/>
            <person name="Choi T."/>
            <person name="Kim D."/>
            <person name="Ryu S."/>
            <person name="Kim W."/>
        </authorList>
    </citation>
    <scope>NUCLEOTIDE SEQUENCE [LARGE SCALE GENOMIC DNA]</scope>
    <source>
        <tissue evidence="2">Muscle</tissue>
    </source>
</reference>
<evidence type="ECO:0000256" key="1">
    <source>
        <dbReference type="SAM" id="MobiDB-lite"/>
    </source>
</evidence>
<evidence type="ECO:0000313" key="3">
    <source>
        <dbReference type="Proteomes" id="UP000324222"/>
    </source>
</evidence>
<feature type="region of interest" description="Disordered" evidence="1">
    <location>
        <begin position="1"/>
        <end position="42"/>
    </location>
</feature>
<gene>
    <name evidence="2" type="ORF">E2C01_100718</name>
</gene>